<evidence type="ECO:0000313" key="4">
    <source>
        <dbReference type="EMBL" id="SMC60929.1"/>
    </source>
</evidence>
<dbReference type="InterPro" id="IPR001296">
    <property type="entry name" value="Glyco_trans_1"/>
</dbReference>
<dbReference type="STRING" id="1938817.SAMN06296008_10916"/>
<dbReference type="PANTHER" id="PTHR46401">
    <property type="entry name" value="GLYCOSYLTRANSFERASE WBBK-RELATED"/>
    <property type="match status" value="1"/>
</dbReference>
<feature type="domain" description="Glycosyltransferase subfamily 4-like N-terminal" evidence="3">
    <location>
        <begin position="16"/>
        <end position="177"/>
    </location>
</feature>
<feature type="domain" description="Glycosyl transferase family 1" evidence="2">
    <location>
        <begin position="200"/>
        <end position="352"/>
    </location>
</feature>
<dbReference type="OrthoDB" id="433681at2"/>
<reference evidence="4 5" key="1">
    <citation type="submission" date="2017-04" db="EMBL/GenBank/DDBJ databases">
        <authorList>
            <person name="Afonso C.L."/>
            <person name="Miller P.J."/>
            <person name="Scott M.A."/>
            <person name="Spackman E."/>
            <person name="Goraichik I."/>
            <person name="Dimitrov K.M."/>
            <person name="Suarez D.L."/>
            <person name="Swayne D.E."/>
        </authorList>
    </citation>
    <scope>NUCLEOTIDE SEQUENCE [LARGE SCALE GENOMIC DNA]</scope>
    <source>
        <strain evidence="4 5">VK13</strain>
    </source>
</reference>
<dbReference type="CDD" id="cd03809">
    <property type="entry name" value="GT4_MtfB-like"/>
    <property type="match status" value="1"/>
</dbReference>
<organism evidence="4 5">
    <name type="scientific">Polynucleobacter kasalickyi</name>
    <dbReference type="NCBI Taxonomy" id="1938817"/>
    <lineage>
        <taxon>Bacteria</taxon>
        <taxon>Pseudomonadati</taxon>
        <taxon>Pseudomonadota</taxon>
        <taxon>Betaproteobacteria</taxon>
        <taxon>Burkholderiales</taxon>
        <taxon>Burkholderiaceae</taxon>
        <taxon>Polynucleobacter</taxon>
    </lineage>
</organism>
<dbReference type="GO" id="GO:0009103">
    <property type="term" value="P:lipopolysaccharide biosynthetic process"/>
    <property type="evidence" value="ECO:0007669"/>
    <property type="project" value="TreeGrafter"/>
</dbReference>
<dbReference type="SUPFAM" id="SSF53756">
    <property type="entry name" value="UDP-Glycosyltransferase/glycogen phosphorylase"/>
    <property type="match status" value="1"/>
</dbReference>
<evidence type="ECO:0000313" key="5">
    <source>
        <dbReference type="Proteomes" id="UP000192708"/>
    </source>
</evidence>
<dbReference type="AlphaFoldDB" id="A0A1W2AJM3"/>
<dbReference type="InterPro" id="IPR028098">
    <property type="entry name" value="Glyco_trans_4-like_N"/>
</dbReference>
<dbReference type="GO" id="GO:0016757">
    <property type="term" value="F:glycosyltransferase activity"/>
    <property type="evidence" value="ECO:0007669"/>
    <property type="project" value="UniProtKB-KW"/>
</dbReference>
<keyword evidence="1 4" id="KW-0808">Transferase</keyword>
<sequence length="377" mass="42228">MQIAFNATALLSPLTGIGQYSYHLAMGLMAQQNLKLDFFYGAFWSKQLRSSPNGTLAASLPWLRRHIPYSYELRRWLQNSQFRQGTQRKQFDLYHEPNILALRFDGPTVITVHDLSWIRHPEAHPVERVRAMNRYFETGLRQAHALITDSTFVKQEIIDVFGVAPELITPIALGVDTLFKPLTPHQTLAVLSRHHLEHGHYFLAVGTLEPRKNLALALKAYLQLPTAIQQRNPLVLIGMKGWHTSALEQQIAPLIRKGLVRQLGYLERADLAVLMAGALTLVYPSIYEGFGLPPLEAMACATPVICANSSSLPEVVGNTGVLIDAHNDLALANAMVRMAEDDEWRTELAHQAVERAASLTWAHCVDKTIGVYRTLMS</sequence>
<keyword evidence="5" id="KW-1185">Reference proteome</keyword>
<dbReference type="RefSeq" id="WP_084283810.1">
    <property type="nucleotide sequence ID" value="NZ_FWXJ01000009.1"/>
</dbReference>
<dbReference type="FunFam" id="3.40.50.2000:FF:000119">
    <property type="entry name" value="Glycosyl transferase group 1"/>
    <property type="match status" value="1"/>
</dbReference>
<dbReference type="Proteomes" id="UP000192708">
    <property type="component" value="Unassembled WGS sequence"/>
</dbReference>
<evidence type="ECO:0000259" key="3">
    <source>
        <dbReference type="Pfam" id="PF13439"/>
    </source>
</evidence>
<gene>
    <name evidence="4" type="ORF">SAMN06296008_10916</name>
</gene>
<proteinExistence type="predicted"/>
<protein>
    <submittedName>
        <fullName evidence="4">Alpha-1,3-rhamnosyl/mannosyltransferase</fullName>
    </submittedName>
</protein>
<dbReference type="EMBL" id="FWXJ01000009">
    <property type="protein sequence ID" value="SMC60929.1"/>
    <property type="molecule type" value="Genomic_DNA"/>
</dbReference>
<dbReference type="Pfam" id="PF13439">
    <property type="entry name" value="Glyco_transf_4"/>
    <property type="match status" value="1"/>
</dbReference>
<dbReference type="Pfam" id="PF00534">
    <property type="entry name" value="Glycos_transf_1"/>
    <property type="match status" value="1"/>
</dbReference>
<dbReference type="Gene3D" id="3.40.50.2000">
    <property type="entry name" value="Glycogen Phosphorylase B"/>
    <property type="match status" value="2"/>
</dbReference>
<keyword evidence="4" id="KW-0328">Glycosyltransferase</keyword>
<name>A0A1W2AJM3_9BURK</name>
<dbReference type="PANTHER" id="PTHR46401:SF2">
    <property type="entry name" value="GLYCOSYLTRANSFERASE WBBK-RELATED"/>
    <property type="match status" value="1"/>
</dbReference>
<evidence type="ECO:0000259" key="2">
    <source>
        <dbReference type="Pfam" id="PF00534"/>
    </source>
</evidence>
<evidence type="ECO:0000256" key="1">
    <source>
        <dbReference type="ARBA" id="ARBA00022679"/>
    </source>
</evidence>
<accession>A0A1W2AJM3</accession>